<reference evidence="2 3" key="1">
    <citation type="submission" date="2019-07" db="EMBL/GenBank/DDBJ databases">
        <title>Genomic Encyclopedia of Archaeal and Bacterial Type Strains, Phase II (KMG-II): from individual species to whole genera.</title>
        <authorList>
            <person name="Goeker M."/>
        </authorList>
    </citation>
    <scope>NUCLEOTIDE SEQUENCE [LARGE SCALE GENOMIC DNA]</scope>
    <source>
        <strain evidence="2 3">DSM 46842</strain>
    </source>
</reference>
<accession>A0A5S5CUW8</accession>
<dbReference type="RefSeq" id="WP_166533178.1">
    <property type="nucleotide sequence ID" value="NZ_VNHW01000006.1"/>
</dbReference>
<dbReference type="EMBL" id="VNHW01000006">
    <property type="protein sequence ID" value="TYP87513.1"/>
    <property type="molecule type" value="Genomic_DNA"/>
</dbReference>
<dbReference type="Proteomes" id="UP000322499">
    <property type="component" value="Unassembled WGS sequence"/>
</dbReference>
<proteinExistence type="predicted"/>
<protein>
    <submittedName>
        <fullName evidence="2">Uncharacterized protein</fullName>
    </submittedName>
</protein>
<keyword evidence="3" id="KW-1185">Reference proteome</keyword>
<evidence type="ECO:0000256" key="1">
    <source>
        <dbReference type="SAM" id="Phobius"/>
    </source>
</evidence>
<dbReference type="AlphaFoldDB" id="A0A5S5CUW8"/>
<name>A0A5S5CUW8_9ACTN</name>
<evidence type="ECO:0000313" key="3">
    <source>
        <dbReference type="Proteomes" id="UP000322499"/>
    </source>
</evidence>
<keyword evidence="1" id="KW-1133">Transmembrane helix</keyword>
<sequence length="159" mass="17164">MAIDPSVIAAAVGAGIGAAIPAVYGPWKTRHDARVQRNEDLRRRRMEVYMAFCGAALDYRRAVLNQWYVRARLGGKDAAAQAEPAVGEDVRATRAAAWSRYYEVFMLSSGPVSAAADAALQSAAAISGATPARRKELSDQVHREIKSFAELAATSVRTR</sequence>
<evidence type="ECO:0000313" key="2">
    <source>
        <dbReference type="EMBL" id="TYP87513.1"/>
    </source>
</evidence>
<organism evidence="2 3">
    <name type="scientific">Blastococcus xanthinilyticus</name>
    <dbReference type="NCBI Taxonomy" id="1564164"/>
    <lineage>
        <taxon>Bacteria</taxon>
        <taxon>Bacillati</taxon>
        <taxon>Actinomycetota</taxon>
        <taxon>Actinomycetes</taxon>
        <taxon>Geodermatophilales</taxon>
        <taxon>Geodermatophilaceae</taxon>
        <taxon>Blastococcus</taxon>
    </lineage>
</organism>
<comment type="caution">
    <text evidence="2">The sequence shown here is derived from an EMBL/GenBank/DDBJ whole genome shotgun (WGS) entry which is preliminary data.</text>
</comment>
<keyword evidence="1" id="KW-0472">Membrane</keyword>
<gene>
    <name evidence="2" type="ORF">BD833_106101</name>
</gene>
<feature type="transmembrane region" description="Helical" evidence="1">
    <location>
        <begin position="6"/>
        <end position="27"/>
    </location>
</feature>
<keyword evidence="1" id="KW-0812">Transmembrane</keyword>